<evidence type="ECO:0000313" key="3">
    <source>
        <dbReference type="EMBL" id="CRH01588.1"/>
    </source>
</evidence>
<accession>A0A1J1H9J2</accession>
<dbReference type="InterPro" id="IPR035985">
    <property type="entry name" value="Ubiquitin-activating_enz"/>
</dbReference>
<dbReference type="GO" id="GO:0005737">
    <property type="term" value="C:cytoplasm"/>
    <property type="evidence" value="ECO:0007669"/>
    <property type="project" value="TreeGrafter"/>
</dbReference>
<dbReference type="RefSeq" id="XP_028534587.1">
    <property type="nucleotide sequence ID" value="XM_028678282.1"/>
</dbReference>
<dbReference type="KEGG" id="prel:PRELSG_1247500"/>
<name>A0A1J1H9J2_PLARL</name>
<evidence type="ECO:0000256" key="1">
    <source>
        <dbReference type="SAM" id="Phobius"/>
    </source>
</evidence>
<evidence type="ECO:0000313" key="4">
    <source>
        <dbReference type="Proteomes" id="UP000220158"/>
    </source>
</evidence>
<organism evidence="3 4">
    <name type="scientific">Plasmodium relictum</name>
    <dbReference type="NCBI Taxonomy" id="85471"/>
    <lineage>
        <taxon>Eukaryota</taxon>
        <taxon>Sar</taxon>
        <taxon>Alveolata</taxon>
        <taxon>Apicomplexa</taxon>
        <taxon>Aconoidasida</taxon>
        <taxon>Haemosporida</taxon>
        <taxon>Plasmodiidae</taxon>
        <taxon>Plasmodium</taxon>
        <taxon>Plasmodium (Haemamoeba)</taxon>
    </lineage>
</organism>
<reference evidence="3 4" key="1">
    <citation type="submission" date="2015-04" db="EMBL/GenBank/DDBJ databases">
        <authorList>
            <consortium name="Pathogen Informatics"/>
        </authorList>
    </citation>
    <scope>NUCLEOTIDE SEQUENCE [LARGE SCALE GENOMIC DNA]</scope>
    <source>
        <strain evidence="3 4">SGS1</strain>
    </source>
</reference>
<dbReference type="Gene3D" id="3.40.50.720">
    <property type="entry name" value="NAD(P)-binding Rossmann-like Domain"/>
    <property type="match status" value="1"/>
</dbReference>
<dbReference type="Pfam" id="PF00899">
    <property type="entry name" value="ThiF"/>
    <property type="match status" value="1"/>
</dbReference>
<feature type="domain" description="THIF-type NAD/FAD binding fold" evidence="2">
    <location>
        <begin position="8"/>
        <end position="160"/>
    </location>
</feature>
<dbReference type="SUPFAM" id="SSF69572">
    <property type="entry name" value="Activating enzymes of the ubiquitin-like proteins"/>
    <property type="match status" value="1"/>
</dbReference>
<feature type="transmembrane region" description="Helical" evidence="1">
    <location>
        <begin position="21"/>
        <end position="40"/>
    </location>
</feature>
<keyword evidence="1" id="KW-0812">Transmembrane</keyword>
<dbReference type="GO" id="GO:0019948">
    <property type="term" value="F:SUMO activating enzyme activity"/>
    <property type="evidence" value="ECO:0007669"/>
    <property type="project" value="TreeGrafter"/>
</dbReference>
<dbReference type="InterPro" id="IPR000594">
    <property type="entry name" value="ThiF_NAD_FAD-bd"/>
</dbReference>
<dbReference type="VEuPathDB" id="PlasmoDB:PRELSG_1247500"/>
<dbReference type="PANTHER" id="PTHR10953:SF162">
    <property type="entry name" value="SUMO-ACTIVATING ENZYME SUBUNIT 1"/>
    <property type="match status" value="1"/>
</dbReference>
<proteinExistence type="predicted"/>
<dbReference type="Proteomes" id="UP000220158">
    <property type="component" value="Chromosome 12"/>
</dbReference>
<dbReference type="AlphaFoldDB" id="A0A1J1H9J2"/>
<dbReference type="EMBL" id="LN835307">
    <property type="protein sequence ID" value="CRH01588.1"/>
    <property type="molecule type" value="Genomic_DNA"/>
</dbReference>
<dbReference type="OMA" id="YIDHTHD"/>
<keyword evidence="1" id="KW-1133">Transmembrane helix</keyword>
<evidence type="ECO:0000259" key="2">
    <source>
        <dbReference type="Pfam" id="PF00899"/>
    </source>
</evidence>
<keyword evidence="1" id="KW-0472">Membrane</keyword>
<sequence>MKNYEKFKRQISLWGVEHQEILMNSFVCILGSSLIILEIAKGLILSGISNLIIVDNELSSSHDSNYYIFCTDMVNDYKCKVIKNNLMNINKNANIECIIENPIQYFHNVILKNNSYDIIICNLSVKNNLIIEKLCIENNKNIITCHSNGFIGYLNICTKNHLYMIDDKKDDFSFYYYVSISLNNELKKYVNNMEFNFFQTNTPSNKILFLVKCNEDFRKLSDKKINFFEFIKKKIELTNLNFNMNMISNIIDLNKIILRINYFLRNKKSMSKTHLFIFLAVYKSFIKKKKNLPYLFNFNFNDEQINNILQRRNISDKKEIEYLIGKKKRKYNFKKLFNISYFTYFFSNFHLIRKSKNNENENNIFNNFLDFLYLYLVSFREQIYENNFSLLNKETYVSNSFSEEEKCNSNNEIIKKKSKPLLCNRKNDILIFCENPLFINLKKKVNTKYQQEKKYLSFLSNKNDKSIVRVCSLIDINKNILLQKIENINNIFISHNQYTNINNICLSLLLSGLITQEILKICALFLKPYLNYFFLKKCK</sequence>
<keyword evidence="4" id="KW-1185">Reference proteome</keyword>
<dbReference type="PANTHER" id="PTHR10953">
    <property type="entry name" value="UBIQUITIN-ACTIVATING ENZYME E1"/>
    <property type="match status" value="1"/>
</dbReference>
<gene>
    <name evidence="3" type="ORF">PRELSG_1247500</name>
</gene>
<dbReference type="OrthoDB" id="1708823at2759"/>
<dbReference type="GO" id="GO:0031510">
    <property type="term" value="C:SUMO activating enzyme complex"/>
    <property type="evidence" value="ECO:0007669"/>
    <property type="project" value="TreeGrafter"/>
</dbReference>
<dbReference type="GO" id="GO:0016925">
    <property type="term" value="P:protein sumoylation"/>
    <property type="evidence" value="ECO:0007669"/>
    <property type="project" value="TreeGrafter"/>
</dbReference>
<dbReference type="InterPro" id="IPR045886">
    <property type="entry name" value="ThiF/MoeB/HesA"/>
</dbReference>
<dbReference type="GeneID" id="39737719"/>
<protein>
    <submittedName>
        <fullName evidence="3">Ubiquitin-activating enzyme E1, putative</fullName>
    </submittedName>
</protein>